<reference evidence="2 3" key="1">
    <citation type="submission" date="2019-01" db="EMBL/GenBank/DDBJ databases">
        <title>Draft genome sequences of the type strains of six Macrococcus species.</title>
        <authorList>
            <person name="Mazhar S."/>
            <person name="Altermann E."/>
            <person name="Hill C."/>
            <person name="Mcauliffe O."/>
        </authorList>
    </citation>
    <scope>NUCLEOTIDE SEQUENCE [LARGE SCALE GENOMIC DNA]</scope>
    <source>
        <strain evidence="2 3">ATCC 51828</strain>
    </source>
</reference>
<feature type="domain" description="DUF1659" evidence="1">
    <location>
        <begin position="2"/>
        <end position="62"/>
    </location>
</feature>
<evidence type="ECO:0000259" key="1">
    <source>
        <dbReference type="Pfam" id="PF07872"/>
    </source>
</evidence>
<dbReference type="Proteomes" id="UP000295280">
    <property type="component" value="Unassembled WGS sequence"/>
</dbReference>
<dbReference type="OrthoDB" id="2418447at2"/>
<proteinExistence type="predicted"/>
<evidence type="ECO:0000313" key="2">
    <source>
        <dbReference type="EMBL" id="TDM04177.1"/>
    </source>
</evidence>
<dbReference type="EMBL" id="SCWD01000001">
    <property type="protein sequence ID" value="TDM04177.1"/>
    <property type="molecule type" value="Genomic_DNA"/>
</dbReference>
<dbReference type="AlphaFoldDB" id="A0A9Q8FQU9"/>
<gene>
    <name evidence="2" type="ORF">ERX40_03130</name>
</gene>
<dbReference type="RefSeq" id="WP_133417038.1">
    <property type="nucleotide sequence ID" value="NZ_SCWD01000001.1"/>
</dbReference>
<comment type="caution">
    <text evidence="2">The sequence shown here is derived from an EMBL/GenBank/DDBJ whole genome shotgun (WGS) entry which is preliminary data.</text>
</comment>
<accession>A0A9Q8FQU9</accession>
<evidence type="ECO:0000313" key="3">
    <source>
        <dbReference type="Proteomes" id="UP000295280"/>
    </source>
</evidence>
<keyword evidence="3" id="KW-1185">Reference proteome</keyword>
<name>A0A9Q8FQU9_9STAP</name>
<protein>
    <submittedName>
        <fullName evidence="2">DUF1659 domain-containing protein</fullName>
    </submittedName>
</protein>
<dbReference type="Pfam" id="PF07872">
    <property type="entry name" value="DUF1659"/>
    <property type="match status" value="1"/>
</dbReference>
<dbReference type="InterPro" id="IPR012454">
    <property type="entry name" value="DUF1659"/>
</dbReference>
<sequence length="67" mass="7636">MLKELTLNLTYVASTDENGRETKKTRRFSQVRLDLTDSQALEMKGLISELTGEDYISAELTELKLVK</sequence>
<organism evidence="2 3">
    <name type="scientific">Macrococcus carouselicus</name>
    <dbReference type="NCBI Taxonomy" id="69969"/>
    <lineage>
        <taxon>Bacteria</taxon>
        <taxon>Bacillati</taxon>
        <taxon>Bacillota</taxon>
        <taxon>Bacilli</taxon>
        <taxon>Bacillales</taxon>
        <taxon>Staphylococcaceae</taxon>
        <taxon>Macrococcus</taxon>
    </lineage>
</organism>